<evidence type="ECO:0000313" key="2">
    <source>
        <dbReference type="EMBL" id="KAL0920035.1"/>
    </source>
</evidence>
<evidence type="ECO:0000313" key="3">
    <source>
        <dbReference type="Proteomes" id="UP001552299"/>
    </source>
</evidence>
<dbReference type="Proteomes" id="UP001552299">
    <property type="component" value="Unassembled WGS sequence"/>
</dbReference>
<organism evidence="2 3">
    <name type="scientific">Dendrobium thyrsiflorum</name>
    <name type="common">Pinecone-like raceme dendrobium</name>
    <name type="synonym">Orchid</name>
    <dbReference type="NCBI Taxonomy" id="117978"/>
    <lineage>
        <taxon>Eukaryota</taxon>
        <taxon>Viridiplantae</taxon>
        <taxon>Streptophyta</taxon>
        <taxon>Embryophyta</taxon>
        <taxon>Tracheophyta</taxon>
        <taxon>Spermatophyta</taxon>
        <taxon>Magnoliopsida</taxon>
        <taxon>Liliopsida</taxon>
        <taxon>Asparagales</taxon>
        <taxon>Orchidaceae</taxon>
        <taxon>Epidendroideae</taxon>
        <taxon>Malaxideae</taxon>
        <taxon>Dendrobiinae</taxon>
        <taxon>Dendrobium</taxon>
    </lineage>
</organism>
<proteinExistence type="predicted"/>
<gene>
    <name evidence="2" type="ORF">M5K25_009141</name>
</gene>
<dbReference type="EMBL" id="JANQDX010000008">
    <property type="protein sequence ID" value="KAL0920035.1"/>
    <property type="molecule type" value="Genomic_DNA"/>
</dbReference>
<keyword evidence="3" id="KW-1185">Reference proteome</keyword>
<protein>
    <submittedName>
        <fullName evidence="2">Uncharacterized protein</fullName>
    </submittedName>
</protein>
<accession>A0ABD0V4P4</accession>
<sequence length="296" mass="32775">MTSMFTRAYLLSDASSIKFLCTLKALEPAGMEEDREVAQMKCTSESFSHQELTGINSTRKGESQQAFSGKTASHRIYPKAGLGKNHQPAYKSHGRRTAQHRGVTSVPRGSDNKRPARKTMPSLGNRRAYQETEEVVPNAKKFRYCGIDPELEDKLDHMFLGVVATGDHAWTPNQRINNENVTAYSENIDIGSDSFEDPSETLENISDCGQLKRPVSTTSTGRRKKIFGSTFLRSQITQLVNSCTNLTSETNASKTNISSDTSSISAAIKEPRDGEGAEEMIHLQEQITDALMDEMN</sequence>
<dbReference type="AlphaFoldDB" id="A0ABD0V4P4"/>
<evidence type="ECO:0000256" key="1">
    <source>
        <dbReference type="SAM" id="MobiDB-lite"/>
    </source>
</evidence>
<comment type="caution">
    <text evidence="2">The sequence shown here is derived from an EMBL/GenBank/DDBJ whole genome shotgun (WGS) entry which is preliminary data.</text>
</comment>
<reference evidence="2 3" key="1">
    <citation type="journal article" date="2024" name="Plant Biotechnol. J.">
        <title>Dendrobium thyrsiflorum genome and its molecular insights into genes involved in important horticultural traits.</title>
        <authorList>
            <person name="Chen B."/>
            <person name="Wang J.Y."/>
            <person name="Zheng P.J."/>
            <person name="Li K.L."/>
            <person name="Liang Y.M."/>
            <person name="Chen X.F."/>
            <person name="Zhang C."/>
            <person name="Zhao X."/>
            <person name="He X."/>
            <person name="Zhang G.Q."/>
            <person name="Liu Z.J."/>
            <person name="Xu Q."/>
        </authorList>
    </citation>
    <scope>NUCLEOTIDE SEQUENCE [LARGE SCALE GENOMIC DNA]</scope>
    <source>
        <strain evidence="2">GZMU011</strain>
    </source>
</reference>
<feature type="region of interest" description="Disordered" evidence="1">
    <location>
        <begin position="49"/>
        <end position="132"/>
    </location>
</feature>
<name>A0ABD0V4P4_DENTH</name>
<feature type="compositionally biased region" description="Polar residues" evidence="1">
    <location>
        <begin position="49"/>
        <end position="71"/>
    </location>
</feature>